<accession>A0ACB5QR39</accession>
<comment type="caution">
    <text evidence="1">The sequence shown here is derived from an EMBL/GenBank/DDBJ whole genome shotgun (WGS) entry which is preliminary data.</text>
</comment>
<dbReference type="Proteomes" id="UP001055013">
    <property type="component" value="Unassembled WGS sequence"/>
</dbReference>
<protein>
    <submittedName>
        <fullName evidence="1">PIG-L family deacetylase</fullName>
    </submittedName>
</protein>
<sequence>MISPHLDDAVFSCGAAIAASRAAVVCTIRAGALREALVTDWDTQSDFANAHQAMHARRAEVAAALDALDPRPLHLDLLDSQYAGDVSTTSDEIASALIGVSRTNAFRTLLIPLSLFRCDHYLVHAACHSAWRAEPMLTCIAYEDALYRRMRGPVQLRLDELAPDGITATPVSRPIDADALVRNLAAKQQAVSRYASQLRAFRPNGYDDVFAPERFWTLQRTHHDR</sequence>
<name>A0ACB5QR39_9BURK</name>
<dbReference type="EMBL" id="BPUR01000006">
    <property type="protein sequence ID" value="GJH17553.1"/>
    <property type="molecule type" value="Genomic_DNA"/>
</dbReference>
<proteinExistence type="predicted"/>
<evidence type="ECO:0000313" key="2">
    <source>
        <dbReference type="Proteomes" id="UP001055013"/>
    </source>
</evidence>
<gene>
    <name evidence="1" type="ORF">CBA19CS22_13445</name>
</gene>
<keyword evidence="2" id="KW-1185">Reference proteome</keyword>
<evidence type="ECO:0000313" key="1">
    <source>
        <dbReference type="EMBL" id="GJH17553.1"/>
    </source>
</evidence>
<organism evidence="1 2">
    <name type="scientific">Caballeronia novacaledonica</name>
    <dbReference type="NCBI Taxonomy" id="1544861"/>
    <lineage>
        <taxon>Bacteria</taxon>
        <taxon>Pseudomonadati</taxon>
        <taxon>Pseudomonadota</taxon>
        <taxon>Betaproteobacteria</taxon>
        <taxon>Burkholderiales</taxon>
        <taxon>Burkholderiaceae</taxon>
        <taxon>Caballeronia</taxon>
    </lineage>
</organism>
<reference evidence="1" key="1">
    <citation type="submission" date="2021-09" db="EMBL/GenBank/DDBJ databases">
        <title>Isolation and characterization of 3-chlorobenzoate degrading bacteria from soils in Shizuoka.</title>
        <authorList>
            <person name="Ifat A."/>
            <person name="Ogawa N."/>
            <person name="Kimbara K."/>
            <person name="Moriuchi R."/>
            <person name="Dohra H."/>
            <person name="Shintani M."/>
        </authorList>
    </citation>
    <scope>NUCLEOTIDE SEQUENCE</scope>
    <source>
        <strain evidence="1">19CS2-2</strain>
    </source>
</reference>